<dbReference type="CDD" id="cd06588">
    <property type="entry name" value="PhnB_like"/>
    <property type="match status" value="1"/>
</dbReference>
<dbReference type="InterPro" id="IPR004360">
    <property type="entry name" value="Glyas_Fos-R_dOase_dom"/>
</dbReference>
<name>A0A1H2MPW4_9ACTN</name>
<reference evidence="3" key="1">
    <citation type="submission" date="2016-10" db="EMBL/GenBank/DDBJ databases">
        <authorList>
            <person name="Varghese N."/>
            <person name="Submissions S."/>
        </authorList>
    </citation>
    <scope>NUCLEOTIDE SEQUENCE [LARGE SCALE GENOMIC DNA]</scope>
    <source>
        <strain evidence="3">DSM 21743</strain>
    </source>
</reference>
<evidence type="ECO:0000313" key="2">
    <source>
        <dbReference type="EMBL" id="SDU95104.1"/>
    </source>
</evidence>
<dbReference type="InterPro" id="IPR029068">
    <property type="entry name" value="Glyas_Bleomycin-R_OHBP_Dase"/>
</dbReference>
<dbReference type="Gene3D" id="3.10.180.10">
    <property type="entry name" value="2,3-Dihydroxybiphenyl 1,2-Dioxygenase, domain 1"/>
    <property type="match status" value="1"/>
</dbReference>
<dbReference type="Pfam" id="PF00903">
    <property type="entry name" value="Glyoxalase"/>
    <property type="match status" value="1"/>
</dbReference>
<dbReference type="OrthoDB" id="9795306at2"/>
<evidence type="ECO:0000313" key="3">
    <source>
        <dbReference type="Proteomes" id="UP000198825"/>
    </source>
</evidence>
<dbReference type="Proteomes" id="UP000198825">
    <property type="component" value="Chromosome I"/>
</dbReference>
<dbReference type="STRING" id="546874.SAMN04488544_2466"/>
<evidence type="ECO:0000259" key="1">
    <source>
        <dbReference type="Pfam" id="PF00903"/>
    </source>
</evidence>
<protein>
    <submittedName>
        <fullName evidence="2">PhnB protein</fullName>
    </submittedName>
</protein>
<proteinExistence type="predicted"/>
<feature type="domain" description="Glyoxalase/fosfomycin resistance/dioxygenase" evidence="1">
    <location>
        <begin position="11"/>
        <end position="163"/>
    </location>
</feature>
<dbReference type="SUPFAM" id="SSF54593">
    <property type="entry name" value="Glyoxalase/Bleomycin resistance protein/Dihydroxybiphenyl dioxygenase"/>
    <property type="match status" value="1"/>
</dbReference>
<dbReference type="PANTHER" id="PTHR33990">
    <property type="entry name" value="PROTEIN YJDN-RELATED"/>
    <property type="match status" value="1"/>
</dbReference>
<keyword evidence="3" id="KW-1185">Reference proteome</keyword>
<dbReference type="EMBL" id="LT629799">
    <property type="protein sequence ID" value="SDU95104.1"/>
    <property type="molecule type" value="Genomic_DNA"/>
</dbReference>
<accession>A0A1H2MPW4</accession>
<organism evidence="2 3">
    <name type="scientific">Microlunatus sagamiharensis</name>
    <dbReference type="NCBI Taxonomy" id="546874"/>
    <lineage>
        <taxon>Bacteria</taxon>
        <taxon>Bacillati</taxon>
        <taxon>Actinomycetota</taxon>
        <taxon>Actinomycetes</taxon>
        <taxon>Propionibacteriales</taxon>
        <taxon>Propionibacteriaceae</taxon>
        <taxon>Microlunatus</taxon>
    </lineage>
</organism>
<sequence length="169" mass="17594">MPMTATAHLNFRGDARSALTFYQSVFGGQVMAATYGQVGVPQDSPESDHAVFVPVEASSPDADRLAFGMLAADNGLRLAAYDVFGAQGGGLAAAGLEHGSTRAGGLTHTESSFLLVNSNTLEEARALWERLSSGGTVIQALAPADWAPVYGMLTDRFGVTWIFGLAPSA</sequence>
<dbReference type="PANTHER" id="PTHR33990:SF1">
    <property type="entry name" value="PROTEIN YJDN"/>
    <property type="match status" value="1"/>
</dbReference>
<dbReference type="AlphaFoldDB" id="A0A1H2MPW4"/>
<gene>
    <name evidence="2" type="ORF">SAMN04488544_2466</name>
</gene>
<dbReference type="InterPro" id="IPR028973">
    <property type="entry name" value="PhnB-like"/>
</dbReference>